<dbReference type="InterPro" id="IPR001405">
    <property type="entry name" value="UPF0758"/>
</dbReference>
<evidence type="ECO:0000256" key="3">
    <source>
        <dbReference type="ARBA" id="ARBA00022723"/>
    </source>
</evidence>
<dbReference type="NCBIfam" id="TIGR00608">
    <property type="entry name" value="radc"/>
    <property type="match status" value="1"/>
</dbReference>
<keyword evidence="5" id="KW-0862">Zinc</keyword>
<dbReference type="GO" id="GO:0006508">
    <property type="term" value="P:proteolysis"/>
    <property type="evidence" value="ECO:0007669"/>
    <property type="project" value="UniProtKB-KW"/>
</dbReference>
<dbReference type="InterPro" id="IPR025657">
    <property type="entry name" value="RadC_JAB"/>
</dbReference>
<dbReference type="InterPro" id="IPR037518">
    <property type="entry name" value="MPN"/>
</dbReference>
<dbReference type="GO" id="GO:0046872">
    <property type="term" value="F:metal ion binding"/>
    <property type="evidence" value="ECO:0007669"/>
    <property type="project" value="UniProtKB-KW"/>
</dbReference>
<reference evidence="9 10" key="1">
    <citation type="submission" date="2011-08" db="EMBL/GenBank/DDBJ databases">
        <title>The Genome Sequence of Oribacterium sp. ACB7.</title>
        <authorList>
            <consortium name="The Broad Institute Genome Sequencing Platform"/>
            <person name="Earl A."/>
            <person name="Ward D."/>
            <person name="Feldgarden M."/>
            <person name="Gevers D."/>
            <person name="Sizova M."/>
            <person name="Hazen A."/>
            <person name="Epstein S."/>
            <person name="Young S.K."/>
            <person name="Zeng Q."/>
            <person name="Gargeya S."/>
            <person name="Fitzgerald M."/>
            <person name="Haas B."/>
            <person name="Abouelleil A."/>
            <person name="Alvarado L."/>
            <person name="Arachchi H.M."/>
            <person name="Berlin A."/>
            <person name="Brown A."/>
            <person name="Chapman S.B."/>
            <person name="Chen Z."/>
            <person name="Dunbar C."/>
            <person name="Freedman E."/>
            <person name="Gearin G."/>
            <person name="Gellesch M."/>
            <person name="Goldberg J."/>
            <person name="Griggs A."/>
            <person name="Gujja S."/>
            <person name="Heiman D."/>
            <person name="Howarth C."/>
            <person name="Larson L."/>
            <person name="Lui A."/>
            <person name="MacDonald P.J.P."/>
            <person name="Montmayeur A."/>
            <person name="Murphy C."/>
            <person name="Neiman D."/>
            <person name="Pearson M."/>
            <person name="Priest M."/>
            <person name="Roberts A."/>
            <person name="Saif S."/>
            <person name="Shea T."/>
            <person name="Shenoy N."/>
            <person name="Sisk P."/>
            <person name="Stolte C."/>
            <person name="Sykes S."/>
            <person name="Wortman J."/>
            <person name="Nusbaum C."/>
            <person name="Birren B."/>
        </authorList>
    </citation>
    <scope>NUCLEOTIDE SEQUENCE [LARGE SCALE GENOMIC DNA]</scope>
    <source>
        <strain evidence="9 10">ACB7</strain>
    </source>
</reference>
<evidence type="ECO:0000256" key="5">
    <source>
        <dbReference type="ARBA" id="ARBA00022833"/>
    </source>
</evidence>
<dbReference type="InterPro" id="IPR046778">
    <property type="entry name" value="UPF0758_N"/>
</dbReference>
<accession>G9WUN1</accession>
<evidence type="ECO:0000256" key="7">
    <source>
        <dbReference type="RuleBase" id="RU003797"/>
    </source>
</evidence>
<comment type="caution">
    <text evidence="9">The sequence shown here is derived from an EMBL/GenBank/DDBJ whole genome shotgun (WGS) entry which is preliminary data.</text>
</comment>
<dbReference type="PATRIC" id="fig|796944.3.peg.1066"/>
<dbReference type="Gene3D" id="3.40.140.10">
    <property type="entry name" value="Cytidine Deaminase, domain 2"/>
    <property type="match status" value="1"/>
</dbReference>
<evidence type="ECO:0000256" key="1">
    <source>
        <dbReference type="ARBA" id="ARBA00010243"/>
    </source>
</evidence>
<evidence type="ECO:0000256" key="4">
    <source>
        <dbReference type="ARBA" id="ARBA00022801"/>
    </source>
</evidence>
<dbReference type="EMBL" id="AFZD01000016">
    <property type="protein sequence ID" value="EHL12049.1"/>
    <property type="molecule type" value="Genomic_DNA"/>
</dbReference>
<keyword evidence="10" id="KW-1185">Reference proteome</keyword>
<dbReference type="RefSeq" id="WP_009536277.1">
    <property type="nucleotide sequence ID" value="NZ_JH414504.1"/>
</dbReference>
<keyword evidence="3" id="KW-0479">Metal-binding</keyword>
<dbReference type="InterPro" id="IPR020891">
    <property type="entry name" value="UPF0758_CS"/>
</dbReference>
<proteinExistence type="inferred from homology"/>
<keyword evidence="6" id="KW-0482">Metalloprotease</keyword>
<dbReference type="Pfam" id="PF04002">
    <property type="entry name" value="RadC"/>
    <property type="match status" value="1"/>
</dbReference>
<evidence type="ECO:0000256" key="6">
    <source>
        <dbReference type="ARBA" id="ARBA00023049"/>
    </source>
</evidence>
<evidence type="ECO:0000256" key="2">
    <source>
        <dbReference type="ARBA" id="ARBA00022670"/>
    </source>
</evidence>
<organism evidence="9 10">
    <name type="scientific">Oribacterium asaccharolyticum ACB7</name>
    <dbReference type="NCBI Taxonomy" id="796944"/>
    <lineage>
        <taxon>Bacteria</taxon>
        <taxon>Bacillati</taxon>
        <taxon>Bacillota</taxon>
        <taxon>Clostridia</taxon>
        <taxon>Lachnospirales</taxon>
        <taxon>Lachnospiraceae</taxon>
        <taxon>Oribacterium</taxon>
    </lineage>
</organism>
<evidence type="ECO:0000313" key="10">
    <source>
        <dbReference type="Proteomes" id="UP000003527"/>
    </source>
</evidence>
<dbReference type="PANTHER" id="PTHR30471">
    <property type="entry name" value="DNA REPAIR PROTEIN RADC"/>
    <property type="match status" value="1"/>
</dbReference>
<gene>
    <name evidence="9" type="ORF">HMPREF9624_00356</name>
</gene>
<dbReference type="PROSITE" id="PS50249">
    <property type="entry name" value="MPN"/>
    <property type="match status" value="1"/>
</dbReference>
<evidence type="ECO:0000259" key="8">
    <source>
        <dbReference type="PROSITE" id="PS50249"/>
    </source>
</evidence>
<dbReference type="AlphaFoldDB" id="G9WUN1"/>
<dbReference type="Pfam" id="PF20582">
    <property type="entry name" value="UPF0758_N"/>
    <property type="match status" value="1"/>
</dbReference>
<dbReference type="GO" id="GO:0008237">
    <property type="term" value="F:metallopeptidase activity"/>
    <property type="evidence" value="ECO:0007669"/>
    <property type="project" value="UniProtKB-KW"/>
</dbReference>
<keyword evidence="2" id="KW-0645">Protease</keyword>
<dbReference type="Proteomes" id="UP000003527">
    <property type="component" value="Unassembled WGS sequence"/>
</dbReference>
<comment type="similarity">
    <text evidence="1 7">Belongs to the UPF0758 family.</text>
</comment>
<feature type="domain" description="MPN" evidence="8">
    <location>
        <begin position="107"/>
        <end position="229"/>
    </location>
</feature>
<dbReference type="PROSITE" id="PS01302">
    <property type="entry name" value="UPF0758"/>
    <property type="match status" value="1"/>
</dbReference>
<name>G9WUN1_9FIRM</name>
<dbReference type="NCBIfam" id="NF000642">
    <property type="entry name" value="PRK00024.1"/>
    <property type="match status" value="1"/>
</dbReference>
<keyword evidence="4" id="KW-0378">Hydrolase</keyword>
<evidence type="ECO:0000313" key="9">
    <source>
        <dbReference type="EMBL" id="EHL12049.1"/>
    </source>
</evidence>
<dbReference type="PANTHER" id="PTHR30471:SF3">
    <property type="entry name" value="UPF0758 PROTEIN YEES-RELATED"/>
    <property type="match status" value="1"/>
</dbReference>
<sequence>MKEEWKNRQDLLPREKASQRGFSALSDAELLALILRTGRKDASVLELSEEILHLRECCKGLTGLMHFSLQELTQIQGIGTTKAVELLAIGEIARRIWNSRIRDKVQCFRSPHEVLLYFKEEMRYLDHEEVRVLYLDTKAKLIKEHFLAKGSGNSASISGRELFREALMVAANCIILVHNHPSGDPEPSKEDETFTDSVRRIGEYMGIPLVDHIIIGDNRYYSFKEQGKF</sequence>
<dbReference type="HOGENOM" id="CLU_073529_0_2_9"/>
<dbReference type="CDD" id="cd08071">
    <property type="entry name" value="MPN_DUF2466"/>
    <property type="match status" value="1"/>
</dbReference>
<protein>
    <recommendedName>
        <fullName evidence="8">MPN domain-containing protein</fullName>
    </recommendedName>
</protein>